<dbReference type="Gene3D" id="3.80.30.20">
    <property type="entry name" value="tm_1862 like domain"/>
    <property type="match status" value="1"/>
</dbReference>
<dbReference type="InterPro" id="IPR022946">
    <property type="entry name" value="UPF0313"/>
</dbReference>
<dbReference type="InterPro" id="IPR020612">
    <property type="entry name" value="Methylthiotransferase_CS"/>
</dbReference>
<dbReference type="GO" id="GO:0005506">
    <property type="term" value="F:iron ion binding"/>
    <property type="evidence" value="ECO:0007669"/>
    <property type="project" value="UniProtKB-UniRule"/>
</dbReference>
<comment type="caution">
    <text evidence="8">The sequence shown here is derived from an EMBL/GenBank/DDBJ whole genome shotgun (WGS) entry which is preliminary data.</text>
</comment>
<comment type="similarity">
    <text evidence="6">Belongs to the UPF0313 family.</text>
</comment>
<keyword evidence="1 6" id="KW-0004">4Fe-4S</keyword>
<organism evidence="8 9">
    <name type="scientific">Deferribacter autotrophicus</name>
    <dbReference type="NCBI Taxonomy" id="500465"/>
    <lineage>
        <taxon>Bacteria</taxon>
        <taxon>Pseudomonadati</taxon>
        <taxon>Deferribacterota</taxon>
        <taxon>Deferribacteres</taxon>
        <taxon>Deferribacterales</taxon>
        <taxon>Deferribacteraceae</taxon>
        <taxon>Deferribacter</taxon>
    </lineage>
</organism>
<dbReference type="InterPro" id="IPR058240">
    <property type="entry name" value="rSAM_sf"/>
</dbReference>
<comment type="cofactor">
    <cofactor evidence="6">
        <name>[4Fe-4S] cluster</name>
        <dbReference type="ChEBI" id="CHEBI:49883"/>
    </cofactor>
    <text evidence="6">Binds 1 [4Fe-4S] cluster. The cluster is coordinated with 3 cysteines and an exchangeable S-adenosyl-L-methionine.</text>
</comment>
<feature type="binding site" evidence="6">
    <location>
        <position position="301"/>
    </location>
    <ligand>
        <name>[4Fe-4S] cluster</name>
        <dbReference type="ChEBI" id="CHEBI:49883"/>
        <note>4Fe-4S-S-AdoMet</note>
    </ligand>
</feature>
<feature type="binding site" evidence="6">
    <location>
        <position position="305"/>
    </location>
    <ligand>
        <name>[4Fe-4S] cluster</name>
        <dbReference type="ChEBI" id="CHEBI:49883"/>
        <note>4Fe-4S-S-AdoMet</note>
    </ligand>
</feature>
<dbReference type="SFLD" id="SFLDS00029">
    <property type="entry name" value="Radical_SAM"/>
    <property type="match status" value="1"/>
</dbReference>
<dbReference type="AlphaFoldDB" id="A0A5A8F746"/>
<name>A0A5A8F746_9BACT</name>
<evidence type="ECO:0000259" key="7">
    <source>
        <dbReference type="PROSITE" id="PS51918"/>
    </source>
</evidence>
<evidence type="ECO:0000313" key="9">
    <source>
        <dbReference type="Proteomes" id="UP000322876"/>
    </source>
</evidence>
<dbReference type="Proteomes" id="UP000322876">
    <property type="component" value="Unassembled WGS sequence"/>
</dbReference>
<evidence type="ECO:0000256" key="3">
    <source>
        <dbReference type="ARBA" id="ARBA00022723"/>
    </source>
</evidence>
<evidence type="ECO:0000256" key="6">
    <source>
        <dbReference type="HAMAP-Rule" id="MF_01251"/>
    </source>
</evidence>
<dbReference type="PROSITE" id="PS51918">
    <property type="entry name" value="RADICAL_SAM"/>
    <property type="match status" value="1"/>
</dbReference>
<dbReference type="PANTHER" id="PTHR32331:SF0">
    <property type="entry name" value="UPF0313 PROTEIN YGIQ"/>
    <property type="match status" value="1"/>
</dbReference>
<reference evidence="8 9" key="1">
    <citation type="submission" date="2019-06" db="EMBL/GenBank/DDBJ databases">
        <title>Genomic insights into carbon and energy metabolism of Deferribacter autotrophicus revealed new metabolic traits in the phylum Deferribacteres.</title>
        <authorList>
            <person name="Slobodkin A.I."/>
            <person name="Slobodkina G.B."/>
            <person name="Allioux M."/>
            <person name="Alain K."/>
            <person name="Jebbar M."/>
            <person name="Shadrin V."/>
            <person name="Kublanov I.V."/>
            <person name="Toshchakov S.V."/>
            <person name="Bonch-Osmolovskaya E.A."/>
        </authorList>
    </citation>
    <scope>NUCLEOTIDE SEQUENCE [LARGE SCALE GENOMIC DNA]</scope>
    <source>
        <strain evidence="8 9">SL50</strain>
    </source>
</reference>
<evidence type="ECO:0000256" key="4">
    <source>
        <dbReference type="ARBA" id="ARBA00023004"/>
    </source>
</evidence>
<keyword evidence="9" id="KW-1185">Reference proteome</keyword>
<protein>
    <submittedName>
        <fullName evidence="8">YgiQ family radical SAM protein</fullName>
    </submittedName>
</protein>
<dbReference type="SFLD" id="SFLDG01069">
    <property type="entry name" value="UPF0313"/>
    <property type="match status" value="1"/>
</dbReference>
<evidence type="ECO:0000256" key="5">
    <source>
        <dbReference type="ARBA" id="ARBA00023014"/>
    </source>
</evidence>
<dbReference type="PANTHER" id="PTHR32331">
    <property type="entry name" value="UPF0313 PROTEIN YGIQ"/>
    <property type="match status" value="1"/>
</dbReference>
<dbReference type="InterPro" id="IPR007197">
    <property type="entry name" value="rSAM"/>
</dbReference>
<dbReference type="PROSITE" id="PS01278">
    <property type="entry name" value="MTTASE_RADICAL"/>
    <property type="match status" value="1"/>
</dbReference>
<dbReference type="SFLD" id="SFLDG01082">
    <property type="entry name" value="B12-binding_domain_containing"/>
    <property type="match status" value="1"/>
</dbReference>
<sequence>MFLPITKEELKKLGWKNLDIIFVTGDAYIDSPYIGVALLGKLLVKNGFKVGIISQPDLKSSHDILRLGTPRLFWGVTAGSIDSMVANYTPLKKRRKSDDFTPGGKNNRRPDRATIRYVNLIKQYDKTKKPIVIGGIEASLRRIAHYDYWDDSIRRSILFDSKADILVYGMGEKTILELAKRFAKNDDYKDVRGICYISKETIHDFTKLPSFEQVTTNKNHFIEMMKIFYENQDPVNANGLIQQYDSRLLIHNPPQWLPNEKELDSYYELDFEYDVHPYLKKQGEVKAIHTIKNSITINRGCFGECNFCAIAVHQGTRVVSRSIPSIIKEVERLKKTPYFKGIINDLGGPTANMYGYECDKKQKFGKCKHKRCIFPDVCDKMTISHEKLITLMRKVREIDGVKRVFIQSGLRYDLILKDKLFGDKYLEELIRYHISGQLKIAPEHLENDVLALMGKPSNKILGEFVKKFYAKNRELGKKQFLTYYIIVAHPGCSFANTKKLKNKLLSTIRTIPEQIQIFTPLPLTWSSVMYYTEKDPFTGKKIYVEKNLKKKAQQKNYLLMNKQKSNQR</sequence>
<dbReference type="GO" id="GO:0051539">
    <property type="term" value="F:4 iron, 4 sulfur cluster binding"/>
    <property type="evidence" value="ECO:0007669"/>
    <property type="project" value="UniProtKB-KW"/>
</dbReference>
<dbReference type="OrthoDB" id="9803479at2"/>
<evidence type="ECO:0000256" key="1">
    <source>
        <dbReference type="ARBA" id="ARBA00022485"/>
    </source>
</evidence>
<dbReference type="GO" id="GO:0003824">
    <property type="term" value="F:catalytic activity"/>
    <property type="evidence" value="ECO:0007669"/>
    <property type="project" value="InterPro"/>
</dbReference>
<keyword evidence="5 6" id="KW-0411">Iron-sulfur</keyword>
<dbReference type="InterPro" id="IPR023404">
    <property type="entry name" value="rSAM_horseshoe"/>
</dbReference>
<evidence type="ECO:0000256" key="2">
    <source>
        <dbReference type="ARBA" id="ARBA00022691"/>
    </source>
</evidence>
<dbReference type="SUPFAM" id="SSF102114">
    <property type="entry name" value="Radical SAM enzymes"/>
    <property type="match status" value="1"/>
</dbReference>
<keyword evidence="3 6" id="KW-0479">Metal-binding</keyword>
<dbReference type="NCBIfam" id="TIGR03904">
    <property type="entry name" value="SAM_YgiQ"/>
    <property type="match status" value="1"/>
</dbReference>
<feature type="domain" description="Radical SAM core" evidence="7">
    <location>
        <begin position="285"/>
        <end position="559"/>
    </location>
</feature>
<dbReference type="InterPro" id="IPR006638">
    <property type="entry name" value="Elp3/MiaA/NifB-like_rSAM"/>
</dbReference>
<proteinExistence type="inferred from homology"/>
<dbReference type="InterPro" id="IPR013704">
    <property type="entry name" value="UPF0313_N"/>
</dbReference>
<evidence type="ECO:0000313" key="8">
    <source>
        <dbReference type="EMBL" id="KAA0259119.1"/>
    </source>
</evidence>
<keyword evidence="2 6" id="KW-0949">S-adenosyl-L-methionine</keyword>
<feature type="binding site" evidence="6">
    <location>
        <position position="308"/>
    </location>
    <ligand>
        <name>[4Fe-4S] cluster</name>
        <dbReference type="ChEBI" id="CHEBI:49883"/>
        <note>4Fe-4S-S-AdoMet</note>
    </ligand>
</feature>
<dbReference type="HAMAP" id="MF_01251">
    <property type="entry name" value="UPF0313"/>
    <property type="match status" value="1"/>
</dbReference>
<accession>A0A5A8F746</accession>
<dbReference type="Pfam" id="PF08497">
    <property type="entry name" value="Radical_SAM_N"/>
    <property type="match status" value="1"/>
</dbReference>
<dbReference type="EMBL" id="VFJB01000003">
    <property type="protein sequence ID" value="KAA0259119.1"/>
    <property type="molecule type" value="Genomic_DNA"/>
</dbReference>
<gene>
    <name evidence="8" type="ORF">FHQ18_02685</name>
</gene>
<dbReference type="SMART" id="SM00729">
    <property type="entry name" value="Elp3"/>
    <property type="match status" value="1"/>
</dbReference>
<keyword evidence="4 6" id="KW-0408">Iron</keyword>